<evidence type="ECO:0000256" key="7">
    <source>
        <dbReference type="ARBA" id="ARBA00022695"/>
    </source>
</evidence>
<dbReference type="GO" id="GO:0003725">
    <property type="term" value="F:double-stranded RNA binding"/>
    <property type="evidence" value="ECO:0007669"/>
    <property type="project" value="InterPro"/>
</dbReference>
<dbReference type="EMBL" id="CAFBMO010000003">
    <property type="protein sequence ID" value="CAB4895062.1"/>
    <property type="molecule type" value="Genomic_DNA"/>
</dbReference>
<dbReference type="EMBL" id="CAEZVB010000006">
    <property type="protein sequence ID" value="CAB4614691.1"/>
    <property type="molecule type" value="Genomic_DNA"/>
</dbReference>
<dbReference type="PROSITE" id="PS51163">
    <property type="entry name" value="YRDC"/>
    <property type="match status" value="1"/>
</dbReference>
<feature type="domain" description="YrdC-like" evidence="12">
    <location>
        <begin position="13"/>
        <end position="198"/>
    </location>
</feature>
<comment type="subcellular location">
    <subcellularLocation>
        <location evidence="1">Cytoplasm</location>
    </subcellularLocation>
</comment>
<evidence type="ECO:0000313" key="14">
    <source>
        <dbReference type="EMBL" id="CAB4671242.1"/>
    </source>
</evidence>
<evidence type="ECO:0000256" key="6">
    <source>
        <dbReference type="ARBA" id="ARBA00022694"/>
    </source>
</evidence>
<evidence type="ECO:0000256" key="2">
    <source>
        <dbReference type="ARBA" id="ARBA00007663"/>
    </source>
</evidence>
<gene>
    <name evidence="13" type="ORF">UFOPK1908_00287</name>
    <name evidence="14" type="ORF">UFOPK2282_01088</name>
    <name evidence="15" type="ORF">UFOPK3576_00144</name>
</gene>
<dbReference type="GO" id="GO:0005737">
    <property type="term" value="C:cytoplasm"/>
    <property type="evidence" value="ECO:0007669"/>
    <property type="project" value="UniProtKB-SubCell"/>
</dbReference>
<dbReference type="GO" id="GO:0000049">
    <property type="term" value="F:tRNA binding"/>
    <property type="evidence" value="ECO:0007669"/>
    <property type="project" value="TreeGrafter"/>
</dbReference>
<evidence type="ECO:0000256" key="5">
    <source>
        <dbReference type="ARBA" id="ARBA00022679"/>
    </source>
</evidence>
<dbReference type="EMBL" id="CAEZWR010000133">
    <property type="protein sequence ID" value="CAB4671242.1"/>
    <property type="molecule type" value="Genomic_DNA"/>
</dbReference>
<evidence type="ECO:0000313" key="15">
    <source>
        <dbReference type="EMBL" id="CAB4895062.1"/>
    </source>
</evidence>
<sequence>MLTLSGVAGASRERAISAAVSAVKRGDLVLLPTESVYALATDPFSRRGVAAIRAAKGQPEGSPLPLMVPGAQTVQGIATGVTGTVQALMQAFWPGPMTLLLPSQPSLAWDLPTGLPVAVRMPIHPLTLAILERTGPMVVTAANAAGGSAPKSLDEAIKQLGDCASVGIDLGTLGDDELTSTVIDVTGVTPKVVREGALSVTLLRELLPELQ</sequence>
<name>A0A6J6HLL4_9ZZZZ</name>
<keyword evidence="8" id="KW-0547">Nucleotide-binding</keyword>
<keyword evidence="4" id="KW-0963">Cytoplasm</keyword>
<evidence type="ECO:0000256" key="1">
    <source>
        <dbReference type="ARBA" id="ARBA00004496"/>
    </source>
</evidence>
<dbReference type="NCBIfam" id="TIGR00057">
    <property type="entry name" value="L-threonylcarbamoyladenylate synthase"/>
    <property type="match status" value="1"/>
</dbReference>
<reference evidence="13" key="1">
    <citation type="submission" date="2020-05" db="EMBL/GenBank/DDBJ databases">
        <authorList>
            <person name="Chiriac C."/>
            <person name="Salcher M."/>
            <person name="Ghai R."/>
            <person name="Kavagutti S V."/>
        </authorList>
    </citation>
    <scope>NUCLEOTIDE SEQUENCE</scope>
</reference>
<evidence type="ECO:0000256" key="3">
    <source>
        <dbReference type="ARBA" id="ARBA00012584"/>
    </source>
</evidence>
<comment type="catalytic activity">
    <reaction evidence="11">
        <text>L-threonine + hydrogencarbonate + ATP = L-threonylcarbamoyladenylate + diphosphate + H2O</text>
        <dbReference type="Rhea" id="RHEA:36407"/>
        <dbReference type="ChEBI" id="CHEBI:15377"/>
        <dbReference type="ChEBI" id="CHEBI:17544"/>
        <dbReference type="ChEBI" id="CHEBI:30616"/>
        <dbReference type="ChEBI" id="CHEBI:33019"/>
        <dbReference type="ChEBI" id="CHEBI:57926"/>
        <dbReference type="ChEBI" id="CHEBI:73682"/>
        <dbReference type="EC" id="2.7.7.87"/>
    </reaction>
</comment>
<keyword evidence="6" id="KW-0819">tRNA processing</keyword>
<keyword evidence="5" id="KW-0808">Transferase</keyword>
<dbReference type="GO" id="GO:0005524">
    <property type="term" value="F:ATP binding"/>
    <property type="evidence" value="ECO:0007669"/>
    <property type="project" value="UniProtKB-KW"/>
</dbReference>
<dbReference type="PANTHER" id="PTHR17490">
    <property type="entry name" value="SUA5"/>
    <property type="match status" value="1"/>
</dbReference>
<evidence type="ECO:0000313" key="13">
    <source>
        <dbReference type="EMBL" id="CAB4614691.1"/>
    </source>
</evidence>
<dbReference type="Gene3D" id="3.90.870.10">
    <property type="entry name" value="DHBP synthase"/>
    <property type="match status" value="1"/>
</dbReference>
<dbReference type="GO" id="GO:0061710">
    <property type="term" value="F:L-threonylcarbamoyladenylate synthase"/>
    <property type="evidence" value="ECO:0007669"/>
    <property type="project" value="UniProtKB-EC"/>
</dbReference>
<comment type="similarity">
    <text evidence="2">Belongs to the SUA5 family.</text>
</comment>
<dbReference type="EC" id="2.7.7.87" evidence="3"/>
<dbReference type="InterPro" id="IPR050156">
    <property type="entry name" value="TC-AMP_synthase_SUA5"/>
</dbReference>
<dbReference type="GO" id="GO:0006450">
    <property type="term" value="P:regulation of translational fidelity"/>
    <property type="evidence" value="ECO:0007669"/>
    <property type="project" value="TreeGrafter"/>
</dbReference>
<evidence type="ECO:0000259" key="12">
    <source>
        <dbReference type="PROSITE" id="PS51163"/>
    </source>
</evidence>
<organism evidence="13">
    <name type="scientific">freshwater metagenome</name>
    <dbReference type="NCBI Taxonomy" id="449393"/>
    <lineage>
        <taxon>unclassified sequences</taxon>
        <taxon>metagenomes</taxon>
        <taxon>ecological metagenomes</taxon>
    </lineage>
</organism>
<dbReference type="AlphaFoldDB" id="A0A6J6HLL4"/>
<evidence type="ECO:0000256" key="9">
    <source>
        <dbReference type="ARBA" id="ARBA00022840"/>
    </source>
</evidence>
<keyword evidence="9" id="KW-0067">ATP-binding</keyword>
<dbReference type="Pfam" id="PF01300">
    <property type="entry name" value="Sua5_yciO_yrdC"/>
    <property type="match status" value="1"/>
</dbReference>
<dbReference type="PANTHER" id="PTHR17490:SF16">
    <property type="entry name" value="THREONYLCARBAMOYL-AMP SYNTHASE"/>
    <property type="match status" value="1"/>
</dbReference>
<evidence type="ECO:0000256" key="11">
    <source>
        <dbReference type="ARBA" id="ARBA00048366"/>
    </source>
</evidence>
<dbReference type="GO" id="GO:0008033">
    <property type="term" value="P:tRNA processing"/>
    <property type="evidence" value="ECO:0007669"/>
    <property type="project" value="UniProtKB-KW"/>
</dbReference>
<keyword evidence="7" id="KW-0548">Nucleotidyltransferase</keyword>
<evidence type="ECO:0000256" key="8">
    <source>
        <dbReference type="ARBA" id="ARBA00022741"/>
    </source>
</evidence>
<accession>A0A6J6HLL4</accession>
<dbReference type="InterPro" id="IPR006070">
    <property type="entry name" value="Sua5-like_dom"/>
</dbReference>
<dbReference type="SUPFAM" id="SSF55821">
    <property type="entry name" value="YrdC/RibB"/>
    <property type="match status" value="1"/>
</dbReference>
<evidence type="ECO:0000256" key="10">
    <source>
        <dbReference type="ARBA" id="ARBA00029774"/>
    </source>
</evidence>
<protein>
    <recommendedName>
        <fullName evidence="10">L-threonylcarbamoyladenylate synthase</fullName>
        <ecNumber evidence="3">2.7.7.87</ecNumber>
    </recommendedName>
    <alternativeName>
        <fullName evidence="10">L-threonylcarbamoyladenylate synthase</fullName>
    </alternativeName>
</protein>
<dbReference type="InterPro" id="IPR017945">
    <property type="entry name" value="DHBP_synth_RibB-like_a/b_dom"/>
</dbReference>
<proteinExistence type="inferred from homology"/>
<evidence type="ECO:0000256" key="4">
    <source>
        <dbReference type="ARBA" id="ARBA00022490"/>
    </source>
</evidence>